<name>A0A918KG09_9PROT</name>
<gene>
    <name evidence="2" type="ORF">GCM10011309_10300</name>
</gene>
<dbReference type="AlphaFoldDB" id="A0A918KG09"/>
<organism evidence="2 3">
    <name type="scientific">Litorimonas cladophorae</name>
    <dbReference type="NCBI Taxonomy" id="1220491"/>
    <lineage>
        <taxon>Bacteria</taxon>
        <taxon>Pseudomonadati</taxon>
        <taxon>Pseudomonadota</taxon>
        <taxon>Alphaproteobacteria</taxon>
        <taxon>Maricaulales</taxon>
        <taxon>Robiginitomaculaceae</taxon>
    </lineage>
</organism>
<dbReference type="RefSeq" id="WP_189582226.1">
    <property type="nucleotide sequence ID" value="NZ_BMYV01000001.1"/>
</dbReference>
<dbReference type="Proteomes" id="UP000600865">
    <property type="component" value="Unassembled WGS sequence"/>
</dbReference>
<proteinExistence type="predicted"/>
<evidence type="ECO:0000313" key="3">
    <source>
        <dbReference type="Proteomes" id="UP000600865"/>
    </source>
</evidence>
<reference evidence="2 3" key="1">
    <citation type="journal article" date="2014" name="Int. J. Syst. Evol. Microbiol.">
        <title>Complete genome sequence of Corynebacterium casei LMG S-19264T (=DSM 44701T), isolated from a smear-ripened cheese.</title>
        <authorList>
            <consortium name="US DOE Joint Genome Institute (JGI-PGF)"/>
            <person name="Walter F."/>
            <person name="Albersmeier A."/>
            <person name="Kalinowski J."/>
            <person name="Ruckert C."/>
        </authorList>
    </citation>
    <scope>NUCLEOTIDE SEQUENCE [LARGE SCALE GENOMIC DNA]</scope>
    <source>
        <strain evidence="2 3">KCTC 23968</strain>
    </source>
</reference>
<accession>A0A918KG09</accession>
<dbReference type="EMBL" id="BMYV01000001">
    <property type="protein sequence ID" value="GGX62281.1"/>
    <property type="molecule type" value="Genomic_DNA"/>
</dbReference>
<dbReference type="InterPro" id="IPR000305">
    <property type="entry name" value="GIY-YIG_endonuc"/>
</dbReference>
<dbReference type="CDD" id="cd00719">
    <property type="entry name" value="GIY-YIG_SF"/>
    <property type="match status" value="1"/>
</dbReference>
<comment type="caution">
    <text evidence="2">The sequence shown here is derived from an EMBL/GenBank/DDBJ whole genome shotgun (WGS) entry which is preliminary data.</text>
</comment>
<evidence type="ECO:0000313" key="2">
    <source>
        <dbReference type="EMBL" id="GGX62281.1"/>
    </source>
</evidence>
<keyword evidence="3" id="KW-1185">Reference proteome</keyword>
<feature type="domain" description="GIY-YIG" evidence="1">
    <location>
        <begin position="47"/>
        <end position="128"/>
    </location>
</feature>
<evidence type="ECO:0000259" key="1">
    <source>
        <dbReference type="PROSITE" id="PS50164"/>
    </source>
</evidence>
<protein>
    <recommendedName>
        <fullName evidence="1">GIY-YIG domain-containing protein</fullName>
    </recommendedName>
</protein>
<sequence>MSGGIQQPGFRQFEFALTDALIAQLITCLDGMKTAELTPKITAGIPNGQGVYQLFLDGNLVYIGKTDNEAGLQRRLLRHANLVLSRSNLTGGRVTFKAVQVLVFSAMELESMLIKHYMVDGKVPPWNNSGFGSNDPGRQRDTTKYKPDHFNVLYPICLNGLVATPLSAGLTVKEAVKLLKSELPFLLRFEGKKPNVSDLEATVLTTDISGLSVSDTLKALIALLPAGWQATHLPGYIILYKEAQSYAHGKIIARS</sequence>
<dbReference type="PROSITE" id="PS50164">
    <property type="entry name" value="GIY_YIG"/>
    <property type="match status" value="1"/>
</dbReference>